<keyword evidence="5" id="KW-0378">Hydrolase</keyword>
<dbReference type="Proteomes" id="UP000192927">
    <property type="component" value="Unassembled WGS sequence"/>
</dbReference>
<evidence type="ECO:0000256" key="7">
    <source>
        <dbReference type="ARBA" id="ARBA00029392"/>
    </source>
</evidence>
<accession>A0A1W5DCG1</accession>
<comment type="function">
    <text evidence="7">Hydrolyzes fatty acids from S-acylated cysteine residues in proteins with a strong preference for palmitoylated G-alpha proteins over other acyl substrates. Mediates the deacylation of G-alpha proteins such as GPA1 in vivo, but has weak or no activity toward palmitoylated Ras proteins. Has weak lysophospholipase activity in vitro; however such activity may not exist in vivo.</text>
</comment>
<dbReference type="InterPro" id="IPR003140">
    <property type="entry name" value="PLipase/COase/thioEstase"/>
</dbReference>
<keyword evidence="6" id="KW-0276">Fatty acid metabolism</keyword>
<protein>
    <recommendedName>
        <fullName evidence="3">Acyl-protein thioesterase 1</fullName>
        <ecNumber evidence="2">3.1.2.22</ecNumber>
    </recommendedName>
    <alternativeName>
        <fullName evidence="8">Palmitoyl-protein hydrolase</fullName>
    </alternativeName>
</protein>
<dbReference type="AlphaFoldDB" id="A0A1W5DCG1"/>
<evidence type="ECO:0000313" key="11">
    <source>
        <dbReference type="EMBL" id="SLM40854.1"/>
    </source>
</evidence>
<dbReference type="InterPro" id="IPR029058">
    <property type="entry name" value="AB_hydrolase_fold"/>
</dbReference>
<dbReference type="EMBL" id="FWEW01003742">
    <property type="protein sequence ID" value="SLM40854.1"/>
    <property type="molecule type" value="Genomic_DNA"/>
</dbReference>
<dbReference type="Gene3D" id="3.40.50.1820">
    <property type="entry name" value="alpha/beta hydrolase"/>
    <property type="match status" value="1"/>
</dbReference>
<evidence type="ECO:0000256" key="4">
    <source>
        <dbReference type="ARBA" id="ARBA00022487"/>
    </source>
</evidence>
<evidence type="ECO:0000256" key="2">
    <source>
        <dbReference type="ARBA" id="ARBA00012423"/>
    </source>
</evidence>
<sequence>MPTLADNSAKGGRQEDMAVAGLRETTLFLHALMRQETELLGDGTKLLFGGLSQGCAMALHAMLTFDATLGAVIGVSG</sequence>
<evidence type="ECO:0000256" key="1">
    <source>
        <dbReference type="ARBA" id="ARBA00006499"/>
    </source>
</evidence>
<dbReference type="EC" id="3.1.2.22" evidence="2"/>
<comment type="similarity">
    <text evidence="1">Belongs to the AB hydrolase superfamily. AB hydrolase 2 family.</text>
</comment>
<evidence type="ECO:0000256" key="6">
    <source>
        <dbReference type="ARBA" id="ARBA00022832"/>
    </source>
</evidence>
<evidence type="ECO:0000259" key="10">
    <source>
        <dbReference type="Pfam" id="PF02230"/>
    </source>
</evidence>
<dbReference type="Pfam" id="PF02230">
    <property type="entry name" value="Abhydrolase_2"/>
    <property type="match status" value="1"/>
</dbReference>
<keyword evidence="6" id="KW-0443">Lipid metabolism</keyword>
<reference evidence="12" key="1">
    <citation type="submission" date="2017-03" db="EMBL/GenBank/DDBJ databases">
        <authorList>
            <person name="Sharma R."/>
            <person name="Thines M."/>
        </authorList>
    </citation>
    <scope>NUCLEOTIDE SEQUENCE [LARGE SCALE GENOMIC DNA]</scope>
</reference>
<dbReference type="PANTHER" id="PTHR10655">
    <property type="entry name" value="LYSOPHOSPHOLIPASE-RELATED"/>
    <property type="match status" value="1"/>
</dbReference>
<keyword evidence="12" id="KW-1185">Reference proteome</keyword>
<dbReference type="GO" id="GO:0052689">
    <property type="term" value="F:carboxylic ester hydrolase activity"/>
    <property type="evidence" value="ECO:0007669"/>
    <property type="project" value="UniProtKB-KW"/>
</dbReference>
<evidence type="ECO:0000256" key="5">
    <source>
        <dbReference type="ARBA" id="ARBA00022801"/>
    </source>
</evidence>
<dbReference type="GO" id="GO:0008474">
    <property type="term" value="F:palmitoyl-(protein) hydrolase activity"/>
    <property type="evidence" value="ECO:0007669"/>
    <property type="project" value="UniProtKB-EC"/>
</dbReference>
<evidence type="ECO:0000256" key="8">
    <source>
        <dbReference type="ARBA" id="ARBA00031195"/>
    </source>
</evidence>
<dbReference type="PANTHER" id="PTHR10655:SF17">
    <property type="entry name" value="LYSOPHOSPHOLIPASE-LIKE PROTEIN 1"/>
    <property type="match status" value="1"/>
</dbReference>
<name>A0A1W5DCG1_9LECA</name>
<dbReference type="InterPro" id="IPR050565">
    <property type="entry name" value="LYPA1-2/EST-like"/>
</dbReference>
<evidence type="ECO:0000313" key="12">
    <source>
        <dbReference type="Proteomes" id="UP000192927"/>
    </source>
</evidence>
<organism evidence="11 12">
    <name type="scientific">Lasallia pustulata</name>
    <dbReference type="NCBI Taxonomy" id="136370"/>
    <lineage>
        <taxon>Eukaryota</taxon>
        <taxon>Fungi</taxon>
        <taxon>Dikarya</taxon>
        <taxon>Ascomycota</taxon>
        <taxon>Pezizomycotina</taxon>
        <taxon>Lecanoromycetes</taxon>
        <taxon>OSLEUM clade</taxon>
        <taxon>Umbilicariomycetidae</taxon>
        <taxon>Umbilicariales</taxon>
        <taxon>Umbilicariaceae</taxon>
        <taxon>Lasallia</taxon>
    </lineage>
</organism>
<dbReference type="SUPFAM" id="SSF53474">
    <property type="entry name" value="alpha/beta-Hydrolases"/>
    <property type="match status" value="1"/>
</dbReference>
<evidence type="ECO:0000256" key="9">
    <source>
        <dbReference type="ARBA" id="ARBA00047337"/>
    </source>
</evidence>
<evidence type="ECO:0000256" key="3">
    <source>
        <dbReference type="ARBA" id="ARBA00014923"/>
    </source>
</evidence>
<proteinExistence type="inferred from homology"/>
<dbReference type="GO" id="GO:0005737">
    <property type="term" value="C:cytoplasm"/>
    <property type="evidence" value="ECO:0007669"/>
    <property type="project" value="TreeGrafter"/>
</dbReference>
<feature type="domain" description="Phospholipase/carboxylesterase/thioesterase" evidence="10">
    <location>
        <begin position="20"/>
        <end position="77"/>
    </location>
</feature>
<keyword evidence="4" id="KW-0719">Serine esterase</keyword>
<comment type="catalytic activity">
    <reaction evidence="9">
        <text>S-hexadecanoyl-L-cysteinyl-[protein] + H2O = L-cysteinyl-[protein] + hexadecanoate + H(+)</text>
        <dbReference type="Rhea" id="RHEA:19233"/>
        <dbReference type="Rhea" id="RHEA-COMP:10131"/>
        <dbReference type="Rhea" id="RHEA-COMP:11032"/>
        <dbReference type="ChEBI" id="CHEBI:7896"/>
        <dbReference type="ChEBI" id="CHEBI:15377"/>
        <dbReference type="ChEBI" id="CHEBI:15378"/>
        <dbReference type="ChEBI" id="CHEBI:29950"/>
        <dbReference type="ChEBI" id="CHEBI:74151"/>
        <dbReference type="EC" id="3.1.2.22"/>
    </reaction>
</comment>
<dbReference type="GO" id="GO:0006631">
    <property type="term" value="P:fatty acid metabolic process"/>
    <property type="evidence" value="ECO:0007669"/>
    <property type="project" value="UniProtKB-KW"/>
</dbReference>